<dbReference type="AlphaFoldDB" id="W9Z274"/>
<dbReference type="HOGENOM" id="CLU_2385925_0_0_1"/>
<keyword evidence="2" id="KW-1185">Reference proteome</keyword>
<dbReference type="OrthoDB" id="10577989at2759"/>
<accession>W9Z274</accession>
<dbReference type="InterPro" id="IPR036849">
    <property type="entry name" value="Enolase-like_C_sf"/>
</dbReference>
<dbReference type="Gene3D" id="3.20.20.120">
    <property type="entry name" value="Enolase-like C-terminal domain"/>
    <property type="match status" value="1"/>
</dbReference>
<proteinExistence type="predicted"/>
<dbReference type="eggNOG" id="ENOG502QRWW">
    <property type="taxonomic scope" value="Eukaryota"/>
</dbReference>
<reference evidence="1 2" key="1">
    <citation type="submission" date="2013-03" db="EMBL/GenBank/DDBJ databases">
        <title>The Genome Sequence of Capronia coronata CBS 617.96.</title>
        <authorList>
            <consortium name="The Broad Institute Genomics Platform"/>
            <person name="Cuomo C."/>
            <person name="de Hoog S."/>
            <person name="Gorbushina A."/>
            <person name="Walker B."/>
            <person name="Young S.K."/>
            <person name="Zeng Q."/>
            <person name="Gargeya S."/>
            <person name="Fitzgerald M."/>
            <person name="Haas B."/>
            <person name="Abouelleil A."/>
            <person name="Allen A.W."/>
            <person name="Alvarado L."/>
            <person name="Arachchi H.M."/>
            <person name="Berlin A.M."/>
            <person name="Chapman S.B."/>
            <person name="Gainer-Dewar J."/>
            <person name="Goldberg J."/>
            <person name="Griggs A."/>
            <person name="Gujja S."/>
            <person name="Hansen M."/>
            <person name="Howarth C."/>
            <person name="Imamovic A."/>
            <person name="Ireland A."/>
            <person name="Larimer J."/>
            <person name="McCowan C."/>
            <person name="Murphy C."/>
            <person name="Pearson M."/>
            <person name="Poon T.W."/>
            <person name="Priest M."/>
            <person name="Roberts A."/>
            <person name="Saif S."/>
            <person name="Shea T."/>
            <person name="Sisk P."/>
            <person name="Sykes S."/>
            <person name="Wortman J."/>
            <person name="Nusbaum C."/>
            <person name="Birren B."/>
        </authorList>
    </citation>
    <scope>NUCLEOTIDE SEQUENCE [LARGE SCALE GENOMIC DNA]</scope>
    <source>
        <strain evidence="1 2">CBS 617.96</strain>
    </source>
</reference>
<protein>
    <submittedName>
        <fullName evidence="1">Galactonate dehydratase</fullName>
    </submittedName>
</protein>
<dbReference type="Proteomes" id="UP000019484">
    <property type="component" value="Unassembled WGS sequence"/>
</dbReference>
<dbReference type="SUPFAM" id="SSF51604">
    <property type="entry name" value="Enolase C-terminal domain-like"/>
    <property type="match status" value="1"/>
</dbReference>
<sequence length="94" mass="10506">MSIAIYRLLGGKVRNKVQVYAWIGGDRPQDIEKAAKARIAQGLKCIKMNATEDVNWLDSPSVLDATIERLKTKRWVSMPASTSTAASTNRWRSN</sequence>
<name>W9Z274_9EURO</name>
<comment type="caution">
    <text evidence="1">The sequence shown here is derived from an EMBL/GenBank/DDBJ whole genome shotgun (WGS) entry which is preliminary data.</text>
</comment>
<dbReference type="GeneID" id="19155704"/>
<evidence type="ECO:0000313" key="2">
    <source>
        <dbReference type="Proteomes" id="UP000019484"/>
    </source>
</evidence>
<dbReference type="EMBL" id="AMWN01000001">
    <property type="protein sequence ID" value="EXJ95676.1"/>
    <property type="molecule type" value="Genomic_DNA"/>
</dbReference>
<dbReference type="RefSeq" id="XP_007719905.1">
    <property type="nucleotide sequence ID" value="XM_007721715.1"/>
</dbReference>
<dbReference type="STRING" id="1182541.W9Z274"/>
<gene>
    <name evidence="1" type="ORF">A1O1_00799</name>
</gene>
<evidence type="ECO:0000313" key="1">
    <source>
        <dbReference type="EMBL" id="EXJ95676.1"/>
    </source>
</evidence>
<organism evidence="1 2">
    <name type="scientific">Capronia coronata CBS 617.96</name>
    <dbReference type="NCBI Taxonomy" id="1182541"/>
    <lineage>
        <taxon>Eukaryota</taxon>
        <taxon>Fungi</taxon>
        <taxon>Dikarya</taxon>
        <taxon>Ascomycota</taxon>
        <taxon>Pezizomycotina</taxon>
        <taxon>Eurotiomycetes</taxon>
        <taxon>Chaetothyriomycetidae</taxon>
        <taxon>Chaetothyriales</taxon>
        <taxon>Herpotrichiellaceae</taxon>
        <taxon>Capronia</taxon>
    </lineage>
</organism>